<gene>
    <name evidence="1" type="ORF">QFC24_000652</name>
</gene>
<protein>
    <submittedName>
        <fullName evidence="1">Uncharacterized protein</fullName>
    </submittedName>
</protein>
<accession>A0ACC2XXI1</accession>
<dbReference type="Proteomes" id="UP001234202">
    <property type="component" value="Unassembled WGS sequence"/>
</dbReference>
<evidence type="ECO:0000313" key="2">
    <source>
        <dbReference type="Proteomes" id="UP001234202"/>
    </source>
</evidence>
<organism evidence="1 2">
    <name type="scientific">Naganishia onofrii</name>
    <dbReference type="NCBI Taxonomy" id="1851511"/>
    <lineage>
        <taxon>Eukaryota</taxon>
        <taxon>Fungi</taxon>
        <taxon>Dikarya</taxon>
        <taxon>Basidiomycota</taxon>
        <taxon>Agaricomycotina</taxon>
        <taxon>Tremellomycetes</taxon>
        <taxon>Filobasidiales</taxon>
        <taxon>Filobasidiaceae</taxon>
        <taxon>Naganishia</taxon>
    </lineage>
</organism>
<name>A0ACC2XXI1_9TREE</name>
<reference evidence="1" key="1">
    <citation type="submission" date="2023-04" db="EMBL/GenBank/DDBJ databases">
        <title>Draft Genome sequencing of Naganishia species isolated from polar environments using Oxford Nanopore Technology.</title>
        <authorList>
            <person name="Leo P."/>
            <person name="Venkateswaran K."/>
        </authorList>
    </citation>
    <scope>NUCLEOTIDE SEQUENCE</scope>
    <source>
        <strain evidence="1">DBVPG 5303</strain>
    </source>
</reference>
<dbReference type="EMBL" id="JASBWV010000001">
    <property type="protein sequence ID" value="KAJ9128359.1"/>
    <property type="molecule type" value="Genomic_DNA"/>
</dbReference>
<evidence type="ECO:0000313" key="1">
    <source>
        <dbReference type="EMBL" id="KAJ9128359.1"/>
    </source>
</evidence>
<keyword evidence="2" id="KW-1185">Reference proteome</keyword>
<sequence length="311" mass="33920">MSSTTAQFVPSPLDSAYITSKLRGIQGMMPREFGDKLKIAILTFVQNAVAEYVFGPYKELHGLTSTEVLERLKQFPGYEALILKRCIDVSNRDNHSKARQQANNDRNLETTPKQDEKACGHNRGFNGLQNLLTECQKEDVTKDLIPLPSGSGRYFTDSLQDRQETARHESHRSAPLNGSFGGTGWNPWAHTLVTTSNSLPTFQLGGVTRGTAGGSSPNAPFGYHLGTPQTVVDKETTINSDVRTIAGTASFANPTGTSTPGTHELVSRGVIPDDGRMILGRWVNPLEYCSSANETLDLESVVATLRQSHRG</sequence>
<proteinExistence type="predicted"/>
<comment type="caution">
    <text evidence="1">The sequence shown here is derived from an EMBL/GenBank/DDBJ whole genome shotgun (WGS) entry which is preliminary data.</text>
</comment>